<evidence type="ECO:0000313" key="4">
    <source>
        <dbReference type="Proteomes" id="UP000184080"/>
    </source>
</evidence>
<evidence type="ECO:0000259" key="2">
    <source>
        <dbReference type="Pfam" id="PF13240"/>
    </source>
</evidence>
<dbReference type="Proteomes" id="UP000184080">
    <property type="component" value="Unassembled WGS sequence"/>
</dbReference>
<dbReference type="AlphaFoldDB" id="A0A1M6EPI5"/>
<dbReference type="STRING" id="1121298.SAMN05444401_1647"/>
<feature type="coiled-coil region" evidence="1">
    <location>
        <begin position="70"/>
        <end position="97"/>
    </location>
</feature>
<evidence type="ECO:0000256" key="1">
    <source>
        <dbReference type="SAM" id="Coils"/>
    </source>
</evidence>
<keyword evidence="4" id="KW-1185">Reference proteome</keyword>
<sequence>MDFKRSLSSLGRALKSGGEKTLKKSTVFMDISRINILIASKEKDMEDIYCLIGEKIYKKYGKELLRYKELKEICNELELIEKDIKKLRKEISVIKEEKFCPYCGESIDKKSKFCLKCGKLL</sequence>
<evidence type="ECO:0000313" key="3">
    <source>
        <dbReference type="EMBL" id="SHI87333.1"/>
    </source>
</evidence>
<name>A0A1M6EPI5_9CLOT</name>
<proteinExistence type="predicted"/>
<feature type="domain" description="Zinc-ribbon" evidence="2">
    <location>
        <begin position="99"/>
        <end position="119"/>
    </location>
</feature>
<dbReference type="OrthoDB" id="1935429at2"/>
<reference evidence="3 4" key="1">
    <citation type="submission" date="2016-11" db="EMBL/GenBank/DDBJ databases">
        <authorList>
            <person name="Jaros S."/>
            <person name="Januszkiewicz K."/>
            <person name="Wedrychowicz H."/>
        </authorList>
    </citation>
    <scope>NUCLEOTIDE SEQUENCE [LARGE SCALE GENOMIC DNA]</scope>
    <source>
        <strain evidence="3 4">DSM 21864</strain>
    </source>
</reference>
<protein>
    <submittedName>
        <fullName evidence="3">Zinc-ribbon domain-containing protein</fullName>
    </submittedName>
</protein>
<keyword evidence="1" id="KW-0175">Coiled coil</keyword>
<dbReference type="RefSeq" id="WP_073005407.1">
    <property type="nucleotide sequence ID" value="NZ_FQZO01000002.1"/>
</dbReference>
<dbReference type="Pfam" id="PF13240">
    <property type="entry name" value="Zn_Ribbon_1"/>
    <property type="match status" value="1"/>
</dbReference>
<organism evidence="3 4">
    <name type="scientific">Clostridium amylolyticum</name>
    <dbReference type="NCBI Taxonomy" id="1121298"/>
    <lineage>
        <taxon>Bacteria</taxon>
        <taxon>Bacillati</taxon>
        <taxon>Bacillota</taxon>
        <taxon>Clostridia</taxon>
        <taxon>Eubacteriales</taxon>
        <taxon>Clostridiaceae</taxon>
        <taxon>Clostridium</taxon>
    </lineage>
</organism>
<gene>
    <name evidence="3" type="ORF">SAMN05444401_1647</name>
</gene>
<accession>A0A1M6EPI5</accession>
<dbReference type="EMBL" id="FQZO01000002">
    <property type="protein sequence ID" value="SHI87333.1"/>
    <property type="molecule type" value="Genomic_DNA"/>
</dbReference>
<dbReference type="InterPro" id="IPR026870">
    <property type="entry name" value="Zinc_ribbon_dom"/>
</dbReference>